<name>A0ABQ8SBS4_PERAM</name>
<comment type="similarity">
    <text evidence="8 9">Belongs to the TRAFAC class myosin-kinesin ATPase superfamily. Kinesin family.</text>
</comment>
<reference evidence="11 12" key="1">
    <citation type="journal article" date="2022" name="Allergy">
        <title>Genome assembly and annotation of Periplaneta americana reveal a comprehensive cockroach allergen profile.</title>
        <authorList>
            <person name="Wang L."/>
            <person name="Xiong Q."/>
            <person name="Saelim N."/>
            <person name="Wang L."/>
            <person name="Nong W."/>
            <person name="Wan A.T."/>
            <person name="Shi M."/>
            <person name="Liu X."/>
            <person name="Cao Q."/>
            <person name="Hui J.H.L."/>
            <person name="Sookrung N."/>
            <person name="Leung T.F."/>
            <person name="Tungtrongchitr A."/>
            <person name="Tsui S.K.W."/>
        </authorList>
    </citation>
    <scope>NUCLEOTIDE SEQUENCE [LARGE SCALE GENOMIC DNA]</scope>
    <source>
        <strain evidence="11">PWHHKU_190912</strain>
    </source>
</reference>
<keyword evidence="4 8" id="KW-0547">Nucleotide-binding</keyword>
<evidence type="ECO:0000256" key="4">
    <source>
        <dbReference type="ARBA" id="ARBA00022741"/>
    </source>
</evidence>
<dbReference type="PANTHER" id="PTHR47970">
    <property type="entry name" value="KINESIN-LIKE PROTEIN KIF11"/>
    <property type="match status" value="1"/>
</dbReference>
<evidence type="ECO:0000256" key="6">
    <source>
        <dbReference type="ARBA" id="ARBA00023175"/>
    </source>
</evidence>
<accession>A0ABQ8SBS4</accession>
<dbReference type="PANTHER" id="PTHR47970:SF12">
    <property type="entry name" value="KINESIN FAMILY MEMBER 11"/>
    <property type="match status" value="1"/>
</dbReference>
<keyword evidence="6 8" id="KW-0505">Motor protein</keyword>
<evidence type="ECO:0000256" key="9">
    <source>
        <dbReference type="RuleBase" id="RU000394"/>
    </source>
</evidence>
<feature type="binding site" evidence="8">
    <location>
        <begin position="68"/>
        <end position="75"/>
    </location>
    <ligand>
        <name>ATP</name>
        <dbReference type="ChEBI" id="CHEBI:30616"/>
    </ligand>
</feature>
<sequence length="317" mass="35261">MKSLSVVECSSNEEVIVKEPSVDGTSRTFAFDRVFGPNSRQIEVYMSVVHPVIKEVLAGYNCTVFAYGQTGTGKTFTMEGERSNNESFTWSNCLYGCGSTNGVENEQMDLKIHLSLQRPRRSTYGYFGAIMQDPLSGIIPRTLSNLFDEVGIQQVEHTVRVIFFEVYSEEIIDLLSSLNDKTKIRLDEKSTNKDAVVVRGLKTETVCSANEAYAILQRGCLKRHKASTLLNKESSKSHAIFSIVVDMKEELLEGEERQKTGQLNLVDLAGSENIGQSGAMDKKAHEAGGINQSLLTIGRVITALVERKSHIPYRYVQ</sequence>
<dbReference type="SUPFAM" id="SSF52540">
    <property type="entry name" value="P-loop containing nucleoside triphosphate hydrolases"/>
    <property type="match status" value="1"/>
</dbReference>
<dbReference type="EMBL" id="JAJSOF020000031">
    <property type="protein sequence ID" value="KAJ4431534.1"/>
    <property type="molecule type" value="Genomic_DNA"/>
</dbReference>
<dbReference type="Proteomes" id="UP001148838">
    <property type="component" value="Unassembled WGS sequence"/>
</dbReference>
<proteinExistence type="inferred from homology"/>
<keyword evidence="5 8" id="KW-0067">ATP-binding</keyword>
<evidence type="ECO:0000256" key="1">
    <source>
        <dbReference type="ARBA" id="ARBA00004245"/>
    </source>
</evidence>
<dbReference type="InterPro" id="IPR036961">
    <property type="entry name" value="Kinesin_motor_dom_sf"/>
</dbReference>
<evidence type="ECO:0000256" key="3">
    <source>
        <dbReference type="ARBA" id="ARBA00022701"/>
    </source>
</evidence>
<dbReference type="PROSITE" id="PS00411">
    <property type="entry name" value="KINESIN_MOTOR_1"/>
    <property type="match status" value="1"/>
</dbReference>
<dbReference type="Gene3D" id="3.40.850.10">
    <property type="entry name" value="Kinesin motor domain"/>
    <property type="match status" value="1"/>
</dbReference>
<evidence type="ECO:0000313" key="11">
    <source>
        <dbReference type="EMBL" id="KAJ4431534.1"/>
    </source>
</evidence>
<keyword evidence="2" id="KW-0963">Cytoplasm</keyword>
<dbReference type="Pfam" id="PF00225">
    <property type="entry name" value="Kinesin"/>
    <property type="match status" value="1"/>
</dbReference>
<feature type="domain" description="Kinesin motor" evidence="10">
    <location>
        <begin position="1"/>
        <end position="317"/>
    </location>
</feature>
<evidence type="ECO:0000256" key="8">
    <source>
        <dbReference type="PROSITE-ProRule" id="PRU00283"/>
    </source>
</evidence>
<keyword evidence="12" id="KW-1185">Reference proteome</keyword>
<dbReference type="PROSITE" id="PS50067">
    <property type="entry name" value="KINESIN_MOTOR_2"/>
    <property type="match status" value="1"/>
</dbReference>
<evidence type="ECO:0000256" key="7">
    <source>
        <dbReference type="ARBA" id="ARBA00023212"/>
    </source>
</evidence>
<evidence type="ECO:0000313" key="12">
    <source>
        <dbReference type="Proteomes" id="UP001148838"/>
    </source>
</evidence>
<dbReference type="PRINTS" id="PR00380">
    <property type="entry name" value="KINESINHEAVY"/>
</dbReference>
<dbReference type="SMART" id="SM00129">
    <property type="entry name" value="KISc"/>
    <property type="match status" value="1"/>
</dbReference>
<comment type="caution">
    <text evidence="11">The sequence shown here is derived from an EMBL/GenBank/DDBJ whole genome shotgun (WGS) entry which is preliminary data.</text>
</comment>
<evidence type="ECO:0000259" key="10">
    <source>
        <dbReference type="PROSITE" id="PS50067"/>
    </source>
</evidence>
<dbReference type="InterPro" id="IPR047149">
    <property type="entry name" value="KIF11-like"/>
</dbReference>
<dbReference type="InterPro" id="IPR019821">
    <property type="entry name" value="Kinesin_motor_CS"/>
</dbReference>
<dbReference type="InterPro" id="IPR001752">
    <property type="entry name" value="Kinesin_motor_dom"/>
</dbReference>
<keyword evidence="3 9" id="KW-0493">Microtubule</keyword>
<evidence type="ECO:0000256" key="5">
    <source>
        <dbReference type="ARBA" id="ARBA00022840"/>
    </source>
</evidence>
<gene>
    <name evidence="11" type="ORF">ANN_20133</name>
</gene>
<comment type="subcellular location">
    <subcellularLocation>
        <location evidence="1">Cytoplasm</location>
        <location evidence="1">Cytoskeleton</location>
    </subcellularLocation>
</comment>
<dbReference type="InterPro" id="IPR027417">
    <property type="entry name" value="P-loop_NTPase"/>
</dbReference>
<organism evidence="11 12">
    <name type="scientific">Periplaneta americana</name>
    <name type="common">American cockroach</name>
    <name type="synonym">Blatta americana</name>
    <dbReference type="NCBI Taxonomy" id="6978"/>
    <lineage>
        <taxon>Eukaryota</taxon>
        <taxon>Metazoa</taxon>
        <taxon>Ecdysozoa</taxon>
        <taxon>Arthropoda</taxon>
        <taxon>Hexapoda</taxon>
        <taxon>Insecta</taxon>
        <taxon>Pterygota</taxon>
        <taxon>Neoptera</taxon>
        <taxon>Polyneoptera</taxon>
        <taxon>Dictyoptera</taxon>
        <taxon>Blattodea</taxon>
        <taxon>Blattoidea</taxon>
        <taxon>Blattidae</taxon>
        <taxon>Blattinae</taxon>
        <taxon>Periplaneta</taxon>
    </lineage>
</organism>
<protein>
    <recommendedName>
        <fullName evidence="9">Kinesin-like protein</fullName>
    </recommendedName>
</protein>
<keyword evidence="7" id="KW-0206">Cytoskeleton</keyword>
<evidence type="ECO:0000256" key="2">
    <source>
        <dbReference type="ARBA" id="ARBA00022490"/>
    </source>
</evidence>